<dbReference type="Proteomes" id="UP000800035">
    <property type="component" value="Unassembled WGS sequence"/>
</dbReference>
<dbReference type="AlphaFoldDB" id="A0A6A5TWR1"/>
<dbReference type="Gene3D" id="3.90.1140.10">
    <property type="entry name" value="Cyclic phosphodiesterase"/>
    <property type="match status" value="1"/>
</dbReference>
<proteinExistence type="predicted"/>
<dbReference type="PANTHER" id="PTHR28141">
    <property type="entry name" value="2',3'-CYCLIC-NUCLEOTIDE 3'-PHOSPHODIESTERASE"/>
    <property type="match status" value="1"/>
</dbReference>
<dbReference type="SUPFAM" id="SSF55144">
    <property type="entry name" value="LigT-like"/>
    <property type="match status" value="1"/>
</dbReference>
<reference evidence="1" key="1">
    <citation type="journal article" date="2020" name="Stud. Mycol.">
        <title>101 Dothideomycetes genomes: a test case for predicting lifestyles and emergence of pathogens.</title>
        <authorList>
            <person name="Haridas S."/>
            <person name="Albert R."/>
            <person name="Binder M."/>
            <person name="Bloem J."/>
            <person name="Labutti K."/>
            <person name="Salamov A."/>
            <person name="Andreopoulos B."/>
            <person name="Baker S."/>
            <person name="Barry K."/>
            <person name="Bills G."/>
            <person name="Bluhm B."/>
            <person name="Cannon C."/>
            <person name="Castanera R."/>
            <person name="Culley D."/>
            <person name="Daum C."/>
            <person name="Ezra D."/>
            <person name="Gonzalez J."/>
            <person name="Henrissat B."/>
            <person name="Kuo A."/>
            <person name="Liang C."/>
            <person name="Lipzen A."/>
            <person name="Lutzoni F."/>
            <person name="Magnuson J."/>
            <person name="Mondo S."/>
            <person name="Nolan M."/>
            <person name="Ohm R."/>
            <person name="Pangilinan J."/>
            <person name="Park H.-J."/>
            <person name="Ramirez L."/>
            <person name="Alfaro M."/>
            <person name="Sun H."/>
            <person name="Tritt A."/>
            <person name="Yoshinaga Y."/>
            <person name="Zwiers L.-H."/>
            <person name="Turgeon B."/>
            <person name="Goodwin S."/>
            <person name="Spatafora J."/>
            <person name="Crous P."/>
            <person name="Grigoriev I."/>
        </authorList>
    </citation>
    <scope>NUCLEOTIDE SEQUENCE</scope>
    <source>
        <strain evidence="1">CBS 675.92</strain>
    </source>
</reference>
<keyword evidence="2" id="KW-1185">Reference proteome</keyword>
<protein>
    <submittedName>
        <fullName evidence="1">2',3'-cyclic-nucleotide 3'-phosphodiesteras-like protein</fullName>
    </submittedName>
</protein>
<accession>A0A6A5TWR1</accession>
<organism evidence="1 2">
    <name type="scientific">Byssothecium circinans</name>
    <dbReference type="NCBI Taxonomy" id="147558"/>
    <lineage>
        <taxon>Eukaryota</taxon>
        <taxon>Fungi</taxon>
        <taxon>Dikarya</taxon>
        <taxon>Ascomycota</taxon>
        <taxon>Pezizomycotina</taxon>
        <taxon>Dothideomycetes</taxon>
        <taxon>Pleosporomycetidae</taxon>
        <taxon>Pleosporales</taxon>
        <taxon>Massarineae</taxon>
        <taxon>Massarinaceae</taxon>
        <taxon>Byssothecium</taxon>
    </lineage>
</organism>
<dbReference type="Pfam" id="PF07823">
    <property type="entry name" value="CPDase"/>
    <property type="match status" value="1"/>
</dbReference>
<gene>
    <name evidence="1" type="ORF">CC80DRAFT_593572</name>
</gene>
<dbReference type="OrthoDB" id="514292at2759"/>
<dbReference type="InterPro" id="IPR009097">
    <property type="entry name" value="Cyclic_Pdiesterase"/>
</dbReference>
<dbReference type="EMBL" id="ML976992">
    <property type="protein sequence ID" value="KAF1956082.1"/>
    <property type="molecule type" value="Genomic_DNA"/>
</dbReference>
<dbReference type="InterPro" id="IPR012386">
    <property type="entry name" value="Cyclic-nucl_3Pdiesterase"/>
</dbReference>
<dbReference type="GO" id="GO:0009187">
    <property type="term" value="P:cyclic nucleotide metabolic process"/>
    <property type="evidence" value="ECO:0007669"/>
    <property type="project" value="TreeGrafter"/>
</dbReference>
<evidence type="ECO:0000313" key="2">
    <source>
        <dbReference type="Proteomes" id="UP000800035"/>
    </source>
</evidence>
<name>A0A6A5TWR1_9PLEO</name>
<dbReference type="GO" id="GO:0004113">
    <property type="term" value="F:2',3'-cyclic-nucleotide 3'-phosphodiesterase activity"/>
    <property type="evidence" value="ECO:0007669"/>
    <property type="project" value="TreeGrafter"/>
</dbReference>
<evidence type="ECO:0000313" key="1">
    <source>
        <dbReference type="EMBL" id="KAF1956082.1"/>
    </source>
</evidence>
<dbReference type="PANTHER" id="PTHR28141:SF1">
    <property type="entry name" value="2',3'-CYCLIC-NUCLEOTIDE 3'-PHOSPHODIESTERASE"/>
    <property type="match status" value="1"/>
</dbReference>
<sequence length="193" mass="21850">MPCSSLWLLPPPSHPLTAHLTALIQKTSSHFHSPHLFIPHITLTSDIKLSACLLDPQAWLNGIQFPEAADVEVRLKGVASEDVFVRKLYIVVEKEGGIGEMAMRARREVEGFGEEGRAERWVEEDFGPHLSLLYHDIPRVEGEELKLVGRWVEDVAEKMEQEGGFWGWKGGRVVLVPTDREIKDWVPIAQRDL</sequence>